<evidence type="ECO:0000313" key="3">
    <source>
        <dbReference type="Proteomes" id="UP001501563"/>
    </source>
</evidence>
<keyword evidence="1" id="KW-1133">Transmembrane helix</keyword>
<reference evidence="3" key="1">
    <citation type="journal article" date="2019" name="Int. J. Syst. Evol. Microbiol.">
        <title>The Global Catalogue of Microorganisms (GCM) 10K type strain sequencing project: providing services to taxonomists for standard genome sequencing and annotation.</title>
        <authorList>
            <consortium name="The Broad Institute Genomics Platform"/>
            <consortium name="The Broad Institute Genome Sequencing Center for Infectious Disease"/>
            <person name="Wu L."/>
            <person name="Ma J."/>
        </authorList>
    </citation>
    <scope>NUCLEOTIDE SEQUENCE [LARGE SCALE GENOMIC DNA]</scope>
    <source>
        <strain evidence="3">JCM 16578</strain>
    </source>
</reference>
<accession>A0ABP7JRD0</accession>
<evidence type="ECO:0008006" key="4">
    <source>
        <dbReference type="Google" id="ProtNLM"/>
    </source>
</evidence>
<name>A0ABP7JRD0_9ACTN</name>
<keyword evidence="1" id="KW-0472">Membrane</keyword>
<proteinExistence type="predicted"/>
<evidence type="ECO:0000313" key="2">
    <source>
        <dbReference type="EMBL" id="GAA3851070.1"/>
    </source>
</evidence>
<feature type="transmembrane region" description="Helical" evidence="1">
    <location>
        <begin position="12"/>
        <end position="31"/>
    </location>
</feature>
<dbReference type="Proteomes" id="UP001501563">
    <property type="component" value="Unassembled WGS sequence"/>
</dbReference>
<sequence>MRDNTSPQRWPLLLVMAGALAAMAGTTALFITHEHAWRYLVAAGCLVQCLGWVRHGSRRGGGAA</sequence>
<comment type="caution">
    <text evidence="2">The sequence shown here is derived from an EMBL/GenBank/DDBJ whole genome shotgun (WGS) entry which is preliminary data.</text>
</comment>
<dbReference type="EMBL" id="BAAAZA010000003">
    <property type="protein sequence ID" value="GAA3851070.1"/>
    <property type="molecule type" value="Genomic_DNA"/>
</dbReference>
<protein>
    <recommendedName>
        <fullName evidence="4">Integral membrane protein</fullName>
    </recommendedName>
</protein>
<evidence type="ECO:0000256" key="1">
    <source>
        <dbReference type="SAM" id="Phobius"/>
    </source>
</evidence>
<gene>
    <name evidence="2" type="ORF">GCM10022207_11650</name>
</gene>
<keyword evidence="3" id="KW-1185">Reference proteome</keyword>
<keyword evidence="1" id="KW-0812">Transmembrane</keyword>
<dbReference type="RefSeq" id="WP_345546663.1">
    <property type="nucleotide sequence ID" value="NZ_BAAAZA010000003.1"/>
</dbReference>
<organism evidence="2 3">
    <name type="scientific">Streptomyces lannensis</name>
    <dbReference type="NCBI Taxonomy" id="766498"/>
    <lineage>
        <taxon>Bacteria</taxon>
        <taxon>Bacillati</taxon>
        <taxon>Actinomycetota</taxon>
        <taxon>Actinomycetes</taxon>
        <taxon>Kitasatosporales</taxon>
        <taxon>Streptomycetaceae</taxon>
        <taxon>Streptomyces</taxon>
    </lineage>
</organism>